<feature type="compositionally biased region" description="Polar residues" evidence="1">
    <location>
        <begin position="23"/>
        <end position="35"/>
    </location>
</feature>
<evidence type="ECO:0000256" key="1">
    <source>
        <dbReference type="SAM" id="MobiDB-lite"/>
    </source>
</evidence>
<evidence type="ECO:0000313" key="2">
    <source>
        <dbReference type="EMBL" id="KAK4286798.1"/>
    </source>
</evidence>
<protein>
    <submittedName>
        <fullName evidence="2">Uncharacterized protein</fullName>
    </submittedName>
</protein>
<dbReference type="Proteomes" id="UP001292094">
    <property type="component" value="Unassembled WGS sequence"/>
</dbReference>
<sequence length="107" mass="11784">MRDLGYTEEQKKEEESSRRIKQMNRQTDQGQTRAQQGWAKESKLPPLLPKSVVLHWGLGDSGKTSLTKFCASSVLSSSGKCSSNANTIQLAMMVRSTAYSKGVKMAS</sequence>
<name>A0AAE1NBE8_9EUCA</name>
<feature type="compositionally biased region" description="Basic and acidic residues" evidence="1">
    <location>
        <begin position="1"/>
        <end position="18"/>
    </location>
</feature>
<proteinExistence type="predicted"/>
<accession>A0AAE1NBE8</accession>
<gene>
    <name evidence="2" type="ORF">Pmani_040112</name>
</gene>
<dbReference type="AlphaFoldDB" id="A0AAE1NBE8"/>
<keyword evidence="3" id="KW-1185">Reference proteome</keyword>
<comment type="caution">
    <text evidence="2">The sequence shown here is derived from an EMBL/GenBank/DDBJ whole genome shotgun (WGS) entry which is preliminary data.</text>
</comment>
<evidence type="ECO:0000313" key="3">
    <source>
        <dbReference type="Proteomes" id="UP001292094"/>
    </source>
</evidence>
<dbReference type="EMBL" id="JAWZYT010007314">
    <property type="protein sequence ID" value="KAK4286798.1"/>
    <property type="molecule type" value="Genomic_DNA"/>
</dbReference>
<feature type="region of interest" description="Disordered" evidence="1">
    <location>
        <begin position="1"/>
        <end position="43"/>
    </location>
</feature>
<reference evidence="2" key="1">
    <citation type="submission" date="2023-11" db="EMBL/GenBank/DDBJ databases">
        <title>Genome assemblies of two species of porcelain crab, Petrolisthes cinctipes and Petrolisthes manimaculis (Anomura: Porcellanidae).</title>
        <authorList>
            <person name="Angst P."/>
        </authorList>
    </citation>
    <scope>NUCLEOTIDE SEQUENCE</scope>
    <source>
        <strain evidence="2">PB745_02</strain>
        <tissue evidence="2">Gill</tissue>
    </source>
</reference>
<organism evidence="2 3">
    <name type="scientific">Petrolisthes manimaculis</name>
    <dbReference type="NCBI Taxonomy" id="1843537"/>
    <lineage>
        <taxon>Eukaryota</taxon>
        <taxon>Metazoa</taxon>
        <taxon>Ecdysozoa</taxon>
        <taxon>Arthropoda</taxon>
        <taxon>Crustacea</taxon>
        <taxon>Multicrustacea</taxon>
        <taxon>Malacostraca</taxon>
        <taxon>Eumalacostraca</taxon>
        <taxon>Eucarida</taxon>
        <taxon>Decapoda</taxon>
        <taxon>Pleocyemata</taxon>
        <taxon>Anomura</taxon>
        <taxon>Galatheoidea</taxon>
        <taxon>Porcellanidae</taxon>
        <taxon>Petrolisthes</taxon>
    </lineage>
</organism>